<dbReference type="AlphaFoldDB" id="A0A8K1LGB3"/>
<proteinExistence type="predicted"/>
<protein>
    <submittedName>
        <fullName evidence="1">Uncharacterized protein</fullName>
    </submittedName>
</protein>
<gene>
    <name evidence="1" type="ORF">HGM15179_014308</name>
</gene>
<accession>A0A8K1LGB3</accession>
<dbReference type="EMBL" id="SWJQ01000565">
    <property type="protein sequence ID" value="TRZ12797.1"/>
    <property type="molecule type" value="Genomic_DNA"/>
</dbReference>
<organism evidence="1 2">
    <name type="scientific">Zosterops borbonicus</name>
    <dbReference type="NCBI Taxonomy" id="364589"/>
    <lineage>
        <taxon>Eukaryota</taxon>
        <taxon>Metazoa</taxon>
        <taxon>Chordata</taxon>
        <taxon>Craniata</taxon>
        <taxon>Vertebrata</taxon>
        <taxon>Euteleostomi</taxon>
        <taxon>Archelosauria</taxon>
        <taxon>Archosauria</taxon>
        <taxon>Dinosauria</taxon>
        <taxon>Saurischia</taxon>
        <taxon>Theropoda</taxon>
        <taxon>Coelurosauria</taxon>
        <taxon>Aves</taxon>
        <taxon>Neognathae</taxon>
        <taxon>Neoaves</taxon>
        <taxon>Telluraves</taxon>
        <taxon>Australaves</taxon>
        <taxon>Passeriformes</taxon>
        <taxon>Sylvioidea</taxon>
        <taxon>Zosteropidae</taxon>
        <taxon>Zosterops</taxon>
    </lineage>
</organism>
<evidence type="ECO:0000313" key="2">
    <source>
        <dbReference type="Proteomes" id="UP000796761"/>
    </source>
</evidence>
<sequence>MAKRLEVNRPISRWQPVTIGAPKVSASGPALSNILTDHLNKGIECALSHSADDTKLSRILDAYDIGVQEDPQKDLDRLDQKAKDNGVRYNKAQCQGPTLGLQKHHMQLYRFGAA</sequence>
<name>A0A8K1LGB3_9PASS</name>
<reference evidence="1" key="1">
    <citation type="submission" date="2019-04" db="EMBL/GenBank/DDBJ databases">
        <title>Genome assembly of Zosterops borbonicus 15179.</title>
        <authorList>
            <person name="Leroy T."/>
            <person name="Anselmetti Y."/>
            <person name="Tilak M.-K."/>
            <person name="Nabholz B."/>
        </authorList>
    </citation>
    <scope>NUCLEOTIDE SEQUENCE</scope>
    <source>
        <strain evidence="1">HGM_15179</strain>
        <tissue evidence="1">Muscle</tissue>
    </source>
</reference>
<keyword evidence="2" id="KW-1185">Reference proteome</keyword>
<dbReference type="Proteomes" id="UP000796761">
    <property type="component" value="Unassembled WGS sequence"/>
</dbReference>
<comment type="caution">
    <text evidence="1">The sequence shown here is derived from an EMBL/GenBank/DDBJ whole genome shotgun (WGS) entry which is preliminary data.</text>
</comment>
<evidence type="ECO:0000313" key="1">
    <source>
        <dbReference type="EMBL" id="TRZ12797.1"/>
    </source>
</evidence>